<comment type="caution">
    <text evidence="3">The sequence shown here is derived from an EMBL/GenBank/DDBJ whole genome shotgun (WGS) entry which is preliminary data.</text>
</comment>
<evidence type="ECO:0000256" key="1">
    <source>
        <dbReference type="SAM" id="MobiDB-lite"/>
    </source>
</evidence>
<dbReference type="RefSeq" id="WP_116236546.1">
    <property type="nucleotide sequence ID" value="NZ_QRDP01000004.1"/>
</dbReference>
<evidence type="ECO:0008006" key="5">
    <source>
        <dbReference type="Google" id="ProtNLM"/>
    </source>
</evidence>
<dbReference type="Proteomes" id="UP000256310">
    <property type="component" value="Unassembled WGS sequence"/>
</dbReference>
<gene>
    <name evidence="3" type="ORF">DFR46_2292</name>
</gene>
<evidence type="ECO:0000313" key="3">
    <source>
        <dbReference type="EMBL" id="RED17253.1"/>
    </source>
</evidence>
<evidence type="ECO:0000313" key="4">
    <source>
        <dbReference type="Proteomes" id="UP000256310"/>
    </source>
</evidence>
<reference evidence="3 4" key="1">
    <citation type="submission" date="2018-07" db="EMBL/GenBank/DDBJ databases">
        <title>Genomic Encyclopedia of Type Strains, Phase IV (KMG-IV): sequencing the most valuable type-strain genomes for metagenomic binning, comparative biology and taxonomic classification.</title>
        <authorList>
            <person name="Goeker M."/>
        </authorList>
    </citation>
    <scope>NUCLEOTIDE SEQUENCE [LARGE SCALE GENOMIC DNA]</scope>
    <source>
        <strain evidence="3 4">DSM 26725</strain>
    </source>
</reference>
<evidence type="ECO:0000256" key="2">
    <source>
        <dbReference type="SAM" id="SignalP"/>
    </source>
</evidence>
<accession>A0A3D9FHJ2</accession>
<proteinExistence type="predicted"/>
<organism evidence="3 4">
    <name type="scientific">Parasphingopyxis lamellibrachiae</name>
    <dbReference type="NCBI Taxonomy" id="680125"/>
    <lineage>
        <taxon>Bacteria</taxon>
        <taxon>Pseudomonadati</taxon>
        <taxon>Pseudomonadota</taxon>
        <taxon>Alphaproteobacteria</taxon>
        <taxon>Sphingomonadales</taxon>
        <taxon>Sphingomonadaceae</taxon>
        <taxon>Parasphingopyxis</taxon>
    </lineage>
</organism>
<dbReference type="AlphaFoldDB" id="A0A3D9FHJ2"/>
<feature type="compositionally biased region" description="Basic and acidic residues" evidence="1">
    <location>
        <begin position="90"/>
        <end position="101"/>
    </location>
</feature>
<protein>
    <recommendedName>
        <fullName evidence="5">SH3 domain-containing protein</fullName>
    </recommendedName>
</protein>
<name>A0A3D9FHJ2_9SPHN</name>
<dbReference type="OrthoDB" id="7596780at2"/>
<feature type="region of interest" description="Disordered" evidence="1">
    <location>
        <begin position="90"/>
        <end position="113"/>
    </location>
</feature>
<dbReference type="EMBL" id="QRDP01000004">
    <property type="protein sequence ID" value="RED17253.1"/>
    <property type="molecule type" value="Genomic_DNA"/>
</dbReference>
<keyword evidence="4" id="KW-1185">Reference proteome</keyword>
<keyword evidence="2" id="KW-0732">Signal</keyword>
<sequence>MMRISRLTPIAAAALPLFMATPAHADDGEEALEPFRECGTIAEGPARLACFDAALSGADAAQQARQERRRRRTVEDFGLSGIQIEERYERELRRSEERGGSAEDVADLAPPEPESVTSVITETFIDGTRRRVFLLENGQIWREGSNTTLRGRIRVGSTATVSRGGIGGYRLRIEGRTGFISVARIR</sequence>
<feature type="chain" id="PRO_5017609723" description="SH3 domain-containing protein" evidence="2">
    <location>
        <begin position="26"/>
        <end position="186"/>
    </location>
</feature>
<feature type="signal peptide" evidence="2">
    <location>
        <begin position="1"/>
        <end position="25"/>
    </location>
</feature>